<gene>
    <name evidence="2" type="ORF">E3N88_34559</name>
</gene>
<comment type="caution">
    <text evidence="2">The sequence shown here is derived from an EMBL/GenBank/DDBJ whole genome shotgun (WGS) entry which is preliminary data.</text>
</comment>
<dbReference type="Proteomes" id="UP000326396">
    <property type="component" value="Linkage Group LG7"/>
</dbReference>
<feature type="region of interest" description="Disordered" evidence="1">
    <location>
        <begin position="92"/>
        <end position="131"/>
    </location>
</feature>
<proteinExistence type="predicted"/>
<evidence type="ECO:0000313" key="3">
    <source>
        <dbReference type="Proteomes" id="UP000326396"/>
    </source>
</evidence>
<organism evidence="2 3">
    <name type="scientific">Mikania micrantha</name>
    <name type="common">bitter vine</name>
    <dbReference type="NCBI Taxonomy" id="192012"/>
    <lineage>
        <taxon>Eukaryota</taxon>
        <taxon>Viridiplantae</taxon>
        <taxon>Streptophyta</taxon>
        <taxon>Embryophyta</taxon>
        <taxon>Tracheophyta</taxon>
        <taxon>Spermatophyta</taxon>
        <taxon>Magnoliopsida</taxon>
        <taxon>eudicotyledons</taxon>
        <taxon>Gunneridae</taxon>
        <taxon>Pentapetalae</taxon>
        <taxon>asterids</taxon>
        <taxon>campanulids</taxon>
        <taxon>Asterales</taxon>
        <taxon>Asteraceae</taxon>
        <taxon>Asteroideae</taxon>
        <taxon>Heliantheae alliance</taxon>
        <taxon>Eupatorieae</taxon>
        <taxon>Mikania</taxon>
    </lineage>
</organism>
<reference evidence="2 3" key="1">
    <citation type="submission" date="2019-05" db="EMBL/GenBank/DDBJ databases">
        <title>Mikania micrantha, genome provides insights into the molecular mechanism of rapid growth.</title>
        <authorList>
            <person name="Liu B."/>
        </authorList>
    </citation>
    <scope>NUCLEOTIDE SEQUENCE [LARGE SCALE GENOMIC DNA]</scope>
    <source>
        <strain evidence="2">NLD-2019</strain>
        <tissue evidence="2">Leaf</tissue>
    </source>
</reference>
<sequence>MLPESRNEDKTKIWPPYIRASRPRSSRKYGFEVPAAVGQNLSTASPVKEQACRLRVVSVIESCERTGLSTVGRQCHRDLCCTSRLTRVSRAALGKRQEEKAASGTRERPSGAAVVRKTHTAGKDSSSRQPE</sequence>
<dbReference type="EMBL" id="SZYD01000017">
    <property type="protein sequence ID" value="KAD3066679.1"/>
    <property type="molecule type" value="Genomic_DNA"/>
</dbReference>
<feature type="compositionally biased region" description="Basic and acidic residues" evidence="1">
    <location>
        <begin position="95"/>
        <end position="109"/>
    </location>
</feature>
<feature type="compositionally biased region" description="Basic and acidic residues" evidence="1">
    <location>
        <begin position="121"/>
        <end position="131"/>
    </location>
</feature>
<dbReference type="AlphaFoldDB" id="A0A5N6LYG9"/>
<keyword evidence="3" id="KW-1185">Reference proteome</keyword>
<protein>
    <submittedName>
        <fullName evidence="2">Uncharacterized protein</fullName>
    </submittedName>
</protein>
<accession>A0A5N6LYG9</accession>
<evidence type="ECO:0000256" key="1">
    <source>
        <dbReference type="SAM" id="MobiDB-lite"/>
    </source>
</evidence>
<name>A0A5N6LYG9_9ASTR</name>
<evidence type="ECO:0000313" key="2">
    <source>
        <dbReference type="EMBL" id="KAD3066679.1"/>
    </source>
</evidence>